<reference evidence="1" key="1">
    <citation type="submission" date="2022-04" db="EMBL/GenBank/DDBJ databases">
        <title>Chromosome-scale genome assembly of Holotrichia oblita Faldermann.</title>
        <authorList>
            <person name="Rongchong L."/>
        </authorList>
    </citation>
    <scope>NUCLEOTIDE SEQUENCE</scope>
    <source>
        <strain evidence="1">81SQS9</strain>
    </source>
</reference>
<dbReference type="Proteomes" id="UP001056778">
    <property type="component" value="Chromosome 1"/>
</dbReference>
<keyword evidence="2" id="KW-1185">Reference proteome</keyword>
<evidence type="ECO:0000313" key="2">
    <source>
        <dbReference type="Proteomes" id="UP001056778"/>
    </source>
</evidence>
<protein>
    <submittedName>
        <fullName evidence="1">Alpha-l-fucosidase</fullName>
    </submittedName>
</protein>
<name>A0ACB9TRF6_HOLOL</name>
<comment type="caution">
    <text evidence="1">The sequence shown here is derived from an EMBL/GenBank/DDBJ whole genome shotgun (WGS) entry which is preliminary data.</text>
</comment>
<gene>
    <name evidence="1" type="ORF">MML48_1g00150</name>
</gene>
<accession>A0ACB9TRF6</accession>
<sequence>MKNILIFICALQITNTLANAATEKYTAKYEPKWESLDKRPLPEWYDQAKIGIFLHWGVYAVPGFGSEWFWMKWKGVLFRFDIQVFLNITLNRNIKISNISGTKLPSHIDFMKKNYPPNFTYQDFAKDFKAEFYDPDQWAKLFKASGAKYVVLTSKHHEGYTLWPSTYSYSWNAMDVGPQRDLLGDLTEAVRNHSLHMGFYYSLYEWFNPRYLADKRLIFTRKDYIENKMMPELKELVNRYEPDIVWSDGDAEAMDSYWKGPEFLAWLYNESPVKDKVVVNDRWGLGTHCKHGGYFTCNDRYNPGKIVSISAARKPSQDTFISGVLQPHKWENAMTVDKYSWGHRRYINSKDVLTSSELIKTMVETVSCGGNILINVGPTKEGTIIPIFQEKLLDLGRWLSVNGEAIYSSTPWSVQNDSIAKVWYTAKPATVYAISLEWPSNSRLLLGSTAKLFTSPNTTVDLLATWESLDTRPLPPWYDRAKVGIFLHWGIYSVPAFGTEWFWKNLKENKTNYVNYMKENYRPGFTYQEFAPEFTAKFFNPKDWATLFQEAGANYVVLTTKHHEGFTLWPSSYSYSWNSVDLGAHRDLVDELTTAVRAAGLRMGFYYSLLEWYNPLYMRDKANNFQSTVFSDNKVGPELQELVEKYQPDIIWSDGEWEANDTYWKSQEFLAWLYNESPVKDEVVVNDRWGAKILCKHGDFYTCHDRYNPGVLQPHKWENAMTIDTRSWGYRANANVEEFLSTYKLIVTLVETVSCGGNILLNVGPTKEGMIIPIYQERLRGLGKWLKLNGEAIYNSVPWKVQNDTLHKTWYTARDKAVYALCLNWPRAKTYELGSVADLFVSNSTTVELLGYGEVDWNIYYNLVEVTFPDRSEVLGDWVWVLKITNYPEGA</sequence>
<dbReference type="EMBL" id="CM043015">
    <property type="protein sequence ID" value="KAI4469462.1"/>
    <property type="molecule type" value="Genomic_DNA"/>
</dbReference>
<evidence type="ECO:0000313" key="1">
    <source>
        <dbReference type="EMBL" id="KAI4469462.1"/>
    </source>
</evidence>
<organism evidence="1 2">
    <name type="scientific">Holotrichia oblita</name>
    <name type="common">Chafer beetle</name>
    <dbReference type="NCBI Taxonomy" id="644536"/>
    <lineage>
        <taxon>Eukaryota</taxon>
        <taxon>Metazoa</taxon>
        <taxon>Ecdysozoa</taxon>
        <taxon>Arthropoda</taxon>
        <taxon>Hexapoda</taxon>
        <taxon>Insecta</taxon>
        <taxon>Pterygota</taxon>
        <taxon>Neoptera</taxon>
        <taxon>Endopterygota</taxon>
        <taxon>Coleoptera</taxon>
        <taxon>Polyphaga</taxon>
        <taxon>Scarabaeiformia</taxon>
        <taxon>Scarabaeidae</taxon>
        <taxon>Melolonthinae</taxon>
        <taxon>Holotrichia</taxon>
    </lineage>
</organism>
<proteinExistence type="predicted"/>